<dbReference type="InterPro" id="IPR032466">
    <property type="entry name" value="Metal_Hydrolase"/>
</dbReference>
<evidence type="ECO:0000256" key="1">
    <source>
        <dbReference type="ARBA" id="ARBA00023239"/>
    </source>
</evidence>
<keyword evidence="3" id="KW-0378">Hydrolase</keyword>
<dbReference type="InterPro" id="IPR006680">
    <property type="entry name" value="Amidohydro-rel"/>
</dbReference>
<dbReference type="HOGENOM" id="CLU_044590_0_1_0"/>
<evidence type="ECO:0000313" key="3">
    <source>
        <dbReference type="EMBL" id="GAK56854.1"/>
    </source>
</evidence>
<dbReference type="PANTHER" id="PTHR21240">
    <property type="entry name" value="2-AMINO-3-CARBOXYLMUCONATE-6-SEMIALDEHYDE DECARBOXYLASE"/>
    <property type="match status" value="1"/>
</dbReference>
<dbReference type="EMBL" id="DF820465">
    <property type="protein sequence ID" value="GAK56854.1"/>
    <property type="molecule type" value="Genomic_DNA"/>
</dbReference>
<dbReference type="PANTHER" id="PTHR21240:SF28">
    <property type="entry name" value="ISO-OROTATE DECARBOXYLASE (EUROFUNG)"/>
    <property type="match status" value="1"/>
</dbReference>
<dbReference type="Pfam" id="PF04909">
    <property type="entry name" value="Amidohydro_2"/>
    <property type="match status" value="1"/>
</dbReference>
<dbReference type="GO" id="GO:0019748">
    <property type="term" value="P:secondary metabolic process"/>
    <property type="evidence" value="ECO:0007669"/>
    <property type="project" value="TreeGrafter"/>
</dbReference>
<reference evidence="3" key="1">
    <citation type="journal article" date="2015" name="PeerJ">
        <title>First genomic representation of candidate bacterial phylum KSB3 points to enhanced environmental sensing as a trigger of wastewater bulking.</title>
        <authorList>
            <person name="Sekiguchi Y."/>
            <person name="Ohashi A."/>
            <person name="Parks D.H."/>
            <person name="Yamauchi T."/>
            <person name="Tyson G.W."/>
            <person name="Hugenholtz P."/>
        </authorList>
    </citation>
    <scope>NUCLEOTIDE SEQUENCE [LARGE SCALE GENOMIC DNA]</scope>
</reference>
<dbReference type="InterPro" id="IPR032465">
    <property type="entry name" value="ACMSD"/>
</dbReference>
<protein>
    <submittedName>
        <fullName evidence="3">Amidohydrolase family protein</fullName>
    </submittedName>
</protein>
<keyword evidence="1" id="KW-0456">Lyase</keyword>
<dbReference type="eggNOG" id="COG2159">
    <property type="taxonomic scope" value="Bacteria"/>
</dbReference>
<dbReference type="Proteomes" id="UP000030661">
    <property type="component" value="Unassembled WGS sequence"/>
</dbReference>
<dbReference type="GO" id="GO:0016787">
    <property type="term" value="F:hydrolase activity"/>
    <property type="evidence" value="ECO:0007669"/>
    <property type="project" value="UniProtKB-KW"/>
</dbReference>
<evidence type="ECO:0000313" key="4">
    <source>
        <dbReference type="Proteomes" id="UP000030661"/>
    </source>
</evidence>
<evidence type="ECO:0000259" key="2">
    <source>
        <dbReference type="Pfam" id="PF04909"/>
    </source>
</evidence>
<dbReference type="STRING" id="1499967.U27_03818"/>
<dbReference type="GO" id="GO:0016831">
    <property type="term" value="F:carboxy-lyase activity"/>
    <property type="evidence" value="ECO:0007669"/>
    <property type="project" value="InterPro"/>
</dbReference>
<name>A0A081BWZ9_VECG1</name>
<dbReference type="GO" id="GO:0005737">
    <property type="term" value="C:cytoplasm"/>
    <property type="evidence" value="ECO:0007669"/>
    <property type="project" value="TreeGrafter"/>
</dbReference>
<dbReference type="AlphaFoldDB" id="A0A081BWZ9"/>
<accession>A0A081BWZ9</accession>
<gene>
    <name evidence="3" type="ORF">U27_03818</name>
</gene>
<organism evidence="3">
    <name type="scientific">Vecturithrix granuli</name>
    <dbReference type="NCBI Taxonomy" id="1499967"/>
    <lineage>
        <taxon>Bacteria</taxon>
        <taxon>Candidatus Moduliflexota</taxon>
        <taxon>Candidatus Vecturitrichia</taxon>
        <taxon>Candidatus Vecturitrichales</taxon>
        <taxon>Candidatus Vecturitrichaceae</taxon>
        <taxon>Candidatus Vecturithrix</taxon>
    </lineage>
</organism>
<proteinExistence type="predicted"/>
<dbReference type="Gene3D" id="3.20.20.140">
    <property type="entry name" value="Metal-dependent hydrolases"/>
    <property type="match status" value="1"/>
</dbReference>
<dbReference type="SUPFAM" id="SSF51556">
    <property type="entry name" value="Metallo-dependent hydrolases"/>
    <property type="match status" value="1"/>
</dbReference>
<sequence length="306" mass="35413">MILDFHTHLGDIFPHYHGIQLQSFAPLLHYFMISSSAIVEMDRVFYRNRPRWWSKGFLKHVFITLRQRKRSLQGMVIPNLLTDMQRHEIEKSVVLPIEYLDGIPRSRSVLQACQQVPSLIPFCSVHPKDPHRIEKLDEYIRMGARGLKLHPVFQRVAGDDPCMFELCEEYAPYHLPLILHSGLTGRERQRTHRRFAALELLQSIPAHFSQIPVIFAHAGIAQFELALTLAKRCENLYLELSGQPAQHIRQALTAIGSERLLFGSDWPFWPQTLSLQALRQAVGRNTAAETRMLWENARSILRLEAE</sequence>
<keyword evidence="4" id="KW-1185">Reference proteome</keyword>
<feature type="domain" description="Amidohydrolase-related" evidence="2">
    <location>
        <begin position="109"/>
        <end position="303"/>
    </location>
</feature>